<dbReference type="InterPro" id="IPR013325">
    <property type="entry name" value="RNA_pol_sigma_r2"/>
</dbReference>
<dbReference type="Pfam" id="PF08281">
    <property type="entry name" value="Sigma70_r4_2"/>
    <property type="match status" value="1"/>
</dbReference>
<protein>
    <submittedName>
        <fullName evidence="7">RNA polymerase sigma factor</fullName>
    </submittedName>
</protein>
<reference evidence="8" key="1">
    <citation type="journal article" date="2019" name="Int. J. Syst. Evol. Microbiol.">
        <title>The Global Catalogue of Microorganisms (GCM) 10K type strain sequencing project: providing services to taxonomists for standard genome sequencing and annotation.</title>
        <authorList>
            <consortium name="The Broad Institute Genomics Platform"/>
            <consortium name="The Broad Institute Genome Sequencing Center for Infectious Disease"/>
            <person name="Wu L."/>
            <person name="Ma J."/>
        </authorList>
    </citation>
    <scope>NUCLEOTIDE SEQUENCE [LARGE SCALE GENOMIC DNA]</scope>
    <source>
        <strain evidence="8">CGMCC 4.7466</strain>
    </source>
</reference>
<dbReference type="InterPro" id="IPR013324">
    <property type="entry name" value="RNA_pol_sigma_r3/r4-like"/>
</dbReference>
<dbReference type="Pfam" id="PF04542">
    <property type="entry name" value="Sigma70_r2"/>
    <property type="match status" value="1"/>
</dbReference>
<evidence type="ECO:0000256" key="4">
    <source>
        <dbReference type="ARBA" id="ARBA00023163"/>
    </source>
</evidence>
<feature type="domain" description="RNA polymerase sigma factor 70 region 4 type 2" evidence="6">
    <location>
        <begin position="125"/>
        <end position="177"/>
    </location>
</feature>
<keyword evidence="3" id="KW-0731">Sigma factor</keyword>
<sequence>MNFRSLGEVDIWKLIVGGNDDAFAYIYKTYSWDMYKYGHKFTQDSDLIEDVIQDVFVNMWEIRANIFIQRSIKYYLFSVFRREIIKRVNFSYKNESLEEYHSKIAWEASFQEILEENQITLESRNRISQALEHLPVRQKEAIYLRYIQELSYDEISDLMGIQIPSLYNLIFKGIKSLKEYLATTN</sequence>
<feature type="domain" description="RNA polymerase sigma-70 region 2" evidence="5">
    <location>
        <begin position="27"/>
        <end position="88"/>
    </location>
</feature>
<dbReference type="NCBIfam" id="TIGR02937">
    <property type="entry name" value="sigma70-ECF"/>
    <property type="match status" value="1"/>
</dbReference>
<comment type="caution">
    <text evidence="7">The sequence shown here is derived from an EMBL/GenBank/DDBJ whole genome shotgun (WGS) entry which is preliminary data.</text>
</comment>
<organism evidence="7 8">
    <name type="scientific">Negadavirga shengliensis</name>
    <dbReference type="NCBI Taxonomy" id="1389218"/>
    <lineage>
        <taxon>Bacteria</taxon>
        <taxon>Pseudomonadati</taxon>
        <taxon>Bacteroidota</taxon>
        <taxon>Cytophagia</taxon>
        <taxon>Cytophagales</taxon>
        <taxon>Cyclobacteriaceae</taxon>
        <taxon>Negadavirga</taxon>
    </lineage>
</organism>
<keyword evidence="8" id="KW-1185">Reference proteome</keyword>
<comment type="similarity">
    <text evidence="1">Belongs to the sigma-70 factor family. ECF subfamily.</text>
</comment>
<dbReference type="Gene3D" id="1.10.1740.10">
    <property type="match status" value="1"/>
</dbReference>
<keyword evidence="2" id="KW-0805">Transcription regulation</keyword>
<name>A0ABV9T624_9BACT</name>
<dbReference type="SUPFAM" id="SSF88659">
    <property type="entry name" value="Sigma3 and sigma4 domains of RNA polymerase sigma factors"/>
    <property type="match status" value="1"/>
</dbReference>
<dbReference type="InterPro" id="IPR007627">
    <property type="entry name" value="RNA_pol_sigma70_r2"/>
</dbReference>
<dbReference type="Gene3D" id="1.10.10.10">
    <property type="entry name" value="Winged helix-like DNA-binding domain superfamily/Winged helix DNA-binding domain"/>
    <property type="match status" value="1"/>
</dbReference>
<dbReference type="EMBL" id="JBHSJJ010000015">
    <property type="protein sequence ID" value="MFC4874158.1"/>
    <property type="molecule type" value="Genomic_DNA"/>
</dbReference>
<evidence type="ECO:0000259" key="5">
    <source>
        <dbReference type="Pfam" id="PF04542"/>
    </source>
</evidence>
<gene>
    <name evidence="7" type="ORF">ACFPFU_20810</name>
</gene>
<evidence type="ECO:0000313" key="7">
    <source>
        <dbReference type="EMBL" id="MFC4874158.1"/>
    </source>
</evidence>
<proteinExistence type="inferred from homology"/>
<dbReference type="InterPro" id="IPR039425">
    <property type="entry name" value="RNA_pol_sigma-70-like"/>
</dbReference>
<dbReference type="InterPro" id="IPR014284">
    <property type="entry name" value="RNA_pol_sigma-70_dom"/>
</dbReference>
<evidence type="ECO:0000256" key="3">
    <source>
        <dbReference type="ARBA" id="ARBA00023082"/>
    </source>
</evidence>
<dbReference type="RefSeq" id="WP_377067733.1">
    <property type="nucleotide sequence ID" value="NZ_JBHSJJ010000015.1"/>
</dbReference>
<accession>A0ABV9T624</accession>
<dbReference type="InterPro" id="IPR013249">
    <property type="entry name" value="RNA_pol_sigma70_r4_t2"/>
</dbReference>
<evidence type="ECO:0000313" key="8">
    <source>
        <dbReference type="Proteomes" id="UP001595818"/>
    </source>
</evidence>
<evidence type="ECO:0000256" key="1">
    <source>
        <dbReference type="ARBA" id="ARBA00010641"/>
    </source>
</evidence>
<dbReference type="SUPFAM" id="SSF88946">
    <property type="entry name" value="Sigma2 domain of RNA polymerase sigma factors"/>
    <property type="match status" value="1"/>
</dbReference>
<evidence type="ECO:0000256" key="2">
    <source>
        <dbReference type="ARBA" id="ARBA00023015"/>
    </source>
</evidence>
<dbReference type="PANTHER" id="PTHR43133">
    <property type="entry name" value="RNA POLYMERASE ECF-TYPE SIGMA FACTO"/>
    <property type="match status" value="1"/>
</dbReference>
<dbReference type="InterPro" id="IPR036388">
    <property type="entry name" value="WH-like_DNA-bd_sf"/>
</dbReference>
<evidence type="ECO:0000259" key="6">
    <source>
        <dbReference type="Pfam" id="PF08281"/>
    </source>
</evidence>
<dbReference type="CDD" id="cd06171">
    <property type="entry name" value="Sigma70_r4"/>
    <property type="match status" value="1"/>
</dbReference>
<dbReference type="PANTHER" id="PTHR43133:SF46">
    <property type="entry name" value="RNA POLYMERASE SIGMA-70 FACTOR ECF SUBFAMILY"/>
    <property type="match status" value="1"/>
</dbReference>
<keyword evidence="4" id="KW-0804">Transcription</keyword>
<dbReference type="Proteomes" id="UP001595818">
    <property type="component" value="Unassembled WGS sequence"/>
</dbReference>